<organism evidence="3 4">
    <name type="scientific">Ochrobactrum teleogrylli</name>
    <dbReference type="NCBI Taxonomy" id="2479765"/>
    <lineage>
        <taxon>Bacteria</taxon>
        <taxon>Pseudomonadati</taxon>
        <taxon>Pseudomonadota</taxon>
        <taxon>Alphaproteobacteria</taxon>
        <taxon>Hyphomicrobiales</taxon>
        <taxon>Brucellaceae</taxon>
        <taxon>Brucella/Ochrobactrum group</taxon>
        <taxon>Ochrobactrum</taxon>
    </lineage>
</organism>
<feature type="transmembrane region" description="Helical" evidence="1">
    <location>
        <begin position="49"/>
        <end position="66"/>
    </location>
</feature>
<sequence>MLTGLASSLHCAGLCGGVASMFVTVSQPAGGFSTSQRLNFLVRMQLGRATVYVAAGMVAGSLGYYIQSMMLLAGFQNFLRYVAAFMIILTGLSIIGFLPSPSKLEGRFSFFAIMQKSALKLRPRSPYQLGAALGLAPCAMVLNALLTAALFSDIAAGALYMSGFAVVALPGVVISGFGISSMSSLGLSAKRNLRRIVGTALVVTGVFFTTIPEASISALCLG</sequence>
<feature type="transmembrane region" description="Helical" evidence="1">
    <location>
        <begin position="78"/>
        <end position="98"/>
    </location>
</feature>
<evidence type="ECO:0000313" key="4">
    <source>
        <dbReference type="Proteomes" id="UP001362311"/>
    </source>
</evidence>
<dbReference type="Proteomes" id="UP001362311">
    <property type="component" value="Unassembled WGS sequence"/>
</dbReference>
<dbReference type="AlphaFoldDB" id="A0ABD5K092"/>
<feature type="domain" description="Urease accessory protein UreH-like transmembrane" evidence="2">
    <location>
        <begin position="2"/>
        <end position="206"/>
    </location>
</feature>
<evidence type="ECO:0000256" key="1">
    <source>
        <dbReference type="SAM" id="Phobius"/>
    </source>
</evidence>
<reference evidence="3 4" key="1">
    <citation type="submission" date="2024-03" db="EMBL/GenBank/DDBJ databases">
        <title>Reference genomes for the five species model microbial community.</title>
        <authorList>
            <person name="Padfield D."/>
        </authorList>
    </citation>
    <scope>NUCLEOTIDE SEQUENCE [LARGE SCALE GENOMIC DNA]</scope>
    <source>
        <strain evidence="3 4">AB1</strain>
    </source>
</reference>
<keyword evidence="1" id="KW-0472">Membrane</keyword>
<proteinExistence type="predicted"/>
<gene>
    <name evidence="3" type="ORF">WIX40_20130</name>
</gene>
<feature type="transmembrane region" description="Helical" evidence="1">
    <location>
        <begin position="199"/>
        <end position="221"/>
    </location>
</feature>
<keyword evidence="1" id="KW-1133">Transmembrane helix</keyword>
<protein>
    <submittedName>
        <fullName evidence="3">Sulfite exporter TauE/SafE family protein</fullName>
    </submittedName>
</protein>
<feature type="transmembrane region" description="Helical" evidence="1">
    <location>
        <begin position="158"/>
        <end position="179"/>
    </location>
</feature>
<keyword evidence="1" id="KW-0812">Transmembrane</keyword>
<dbReference type="PANTHER" id="PTHR42208:SF1">
    <property type="entry name" value="HEAVY METAL TRANSPORTER"/>
    <property type="match status" value="1"/>
</dbReference>
<accession>A0ABD5K092</accession>
<comment type="caution">
    <text evidence="3">The sequence shown here is derived from an EMBL/GenBank/DDBJ whole genome shotgun (WGS) entry which is preliminary data.</text>
</comment>
<feature type="transmembrane region" description="Helical" evidence="1">
    <location>
        <begin position="129"/>
        <end position="151"/>
    </location>
</feature>
<dbReference type="EMBL" id="JBBHKQ010000002">
    <property type="protein sequence ID" value="MEJ5902410.1"/>
    <property type="molecule type" value="Genomic_DNA"/>
</dbReference>
<evidence type="ECO:0000313" key="3">
    <source>
        <dbReference type="EMBL" id="MEJ5902410.1"/>
    </source>
</evidence>
<dbReference type="InterPro" id="IPR039447">
    <property type="entry name" value="UreH-like_TM_dom"/>
</dbReference>
<evidence type="ECO:0000259" key="2">
    <source>
        <dbReference type="Pfam" id="PF13386"/>
    </source>
</evidence>
<dbReference type="Pfam" id="PF13386">
    <property type="entry name" value="DsbD_2"/>
    <property type="match status" value="1"/>
</dbReference>
<dbReference type="RefSeq" id="WP_339441703.1">
    <property type="nucleotide sequence ID" value="NZ_JBBHKQ010000002.1"/>
</dbReference>
<dbReference type="PANTHER" id="PTHR42208">
    <property type="entry name" value="HEAVY METAL TRANSPORTER-RELATED"/>
    <property type="match status" value="1"/>
</dbReference>
<name>A0ABD5K092_9HYPH</name>